<organism evidence="1">
    <name type="scientific">hydrothermal vent metagenome</name>
    <dbReference type="NCBI Taxonomy" id="652676"/>
    <lineage>
        <taxon>unclassified sequences</taxon>
        <taxon>metagenomes</taxon>
        <taxon>ecological metagenomes</taxon>
    </lineage>
</organism>
<dbReference type="EMBL" id="UOFH01000185">
    <property type="protein sequence ID" value="VAW61526.1"/>
    <property type="molecule type" value="Genomic_DNA"/>
</dbReference>
<protein>
    <recommendedName>
        <fullName evidence="2">Porin domain-containing protein</fullName>
    </recommendedName>
</protein>
<dbReference type="Gene3D" id="2.40.160.10">
    <property type="entry name" value="Porin"/>
    <property type="match status" value="1"/>
</dbReference>
<dbReference type="InterPro" id="IPR023614">
    <property type="entry name" value="Porin_dom_sf"/>
</dbReference>
<name>A0A3B0XZE3_9ZZZZ</name>
<accession>A0A3B0XZE3</accession>
<evidence type="ECO:0000313" key="1">
    <source>
        <dbReference type="EMBL" id="VAW61526.1"/>
    </source>
</evidence>
<dbReference type="SUPFAM" id="SSF56935">
    <property type="entry name" value="Porins"/>
    <property type="match status" value="1"/>
</dbReference>
<sequence length="355" mass="38583">MKKANHLLITASLVSGLLSSTTVNASDIRLSGFLNAIGSTHDAKDLKYNEAVDDIWGFKSTSLGIGIASRIDENISLAAQLFANDDGVKLDWAFATYAINDSSAIKFGKIKYAGNLYAETVEVGFIYPWVRAPESVYSESSGLFIEAYEGAAYKFTGGDDTEFAVEVYYGATDEESDDDLTNNRDQMYGLVVSAENEIGKVQLSYNSATQTSIDLSGGTPTPTPFNGKNVTLLALGAEANFSNLQLIAEFAQDEHEDLSSQNRTGWFATAAYTLGNWKPHLTFQDFSVDDKSLEQSSITLGLNRKMGNSAVLKFEVQQINDIIGNGFFETSTFDATDLANGSDVLLYNIAFNLVF</sequence>
<evidence type="ECO:0008006" key="2">
    <source>
        <dbReference type="Google" id="ProtNLM"/>
    </source>
</evidence>
<gene>
    <name evidence="1" type="ORF">MNBD_GAMMA08-620</name>
</gene>
<dbReference type="AlphaFoldDB" id="A0A3B0XZE3"/>
<reference evidence="1" key="1">
    <citation type="submission" date="2018-06" db="EMBL/GenBank/DDBJ databases">
        <authorList>
            <person name="Zhirakovskaya E."/>
        </authorList>
    </citation>
    <scope>NUCLEOTIDE SEQUENCE</scope>
</reference>
<proteinExistence type="predicted"/>